<sequence>MLQVLVPTDFSNNSYNALYYVAKLFKTKECTFHLINVCGVLGNVDIETAQVESTQGLDAMTHRLVRDVGNNSKHHFEKVSLCRNMTKGVADYAKEHPIDLMVIGNKAKEEGANIMFGNNAMQLVREVNQCPVLIVPLEIDFKNVDKMAFISNYANPIAEENVKALLFFSNLMDSSLVPMSIEEGKGTDAMAKNKAKFLKAVSKNLSKEVVLPMFEDKVKTILQFVELWNIDMLCMVYYPHHFFLEFIGKGIIKDLNTKLSVPFLILPDRPK</sequence>
<dbReference type="Pfam" id="PF00582">
    <property type="entry name" value="Usp"/>
    <property type="match status" value="1"/>
</dbReference>
<dbReference type="CDD" id="cd00293">
    <property type="entry name" value="USP-like"/>
    <property type="match status" value="1"/>
</dbReference>
<reference evidence="3 5" key="2">
    <citation type="submission" date="2019-07" db="EMBL/GenBank/DDBJ databases">
        <title>Draft genome of two Muricauda strains isolated from deep sea.</title>
        <authorList>
            <person name="Sun C."/>
        </authorList>
    </citation>
    <scope>NUCLEOTIDE SEQUENCE [LARGE SCALE GENOMIC DNA]</scope>
    <source>
        <strain evidence="3 5">72</strain>
    </source>
</reference>
<dbReference type="Proteomes" id="UP000266691">
    <property type="component" value="Unassembled WGS sequence"/>
</dbReference>
<accession>A0A3A1NEY6</accession>
<evidence type="ECO:0000313" key="4">
    <source>
        <dbReference type="Proteomes" id="UP000266691"/>
    </source>
</evidence>
<comment type="caution">
    <text evidence="2">The sequence shown here is derived from an EMBL/GenBank/DDBJ whole genome shotgun (WGS) entry which is preliminary data.</text>
</comment>
<feature type="domain" description="UspA" evidence="1">
    <location>
        <begin position="3"/>
        <end position="136"/>
    </location>
</feature>
<dbReference type="Gene3D" id="3.40.50.12370">
    <property type="match status" value="1"/>
</dbReference>
<protein>
    <submittedName>
        <fullName evidence="2">Universal stress protein</fullName>
    </submittedName>
</protein>
<dbReference type="InterPro" id="IPR006016">
    <property type="entry name" value="UspA"/>
</dbReference>
<dbReference type="EMBL" id="QXFI01000031">
    <property type="protein sequence ID" value="RIV43389.1"/>
    <property type="molecule type" value="Genomic_DNA"/>
</dbReference>
<reference evidence="2 4" key="1">
    <citation type="submission" date="2018-08" db="EMBL/GenBank/DDBJ databases">
        <title>Proposal of Muricauda 72 sp.nov. and Muricauda NH166 sp.nov., isolated from seawater.</title>
        <authorList>
            <person name="Cheng H."/>
            <person name="Wu Y.-H."/>
            <person name="Guo L.-L."/>
            <person name="Xu X.-W."/>
        </authorList>
    </citation>
    <scope>NUCLEOTIDE SEQUENCE [LARGE SCALE GENOMIC DNA]</scope>
    <source>
        <strain evidence="2 4">72</strain>
    </source>
</reference>
<name>A0A3A1NEY6_9FLAO</name>
<dbReference type="AlphaFoldDB" id="A0A3A1NEY6"/>
<evidence type="ECO:0000313" key="3">
    <source>
        <dbReference type="EMBL" id="TXJ92726.1"/>
    </source>
</evidence>
<dbReference type="EMBL" id="VNWK01000031">
    <property type="protein sequence ID" value="TXJ92726.1"/>
    <property type="molecule type" value="Genomic_DNA"/>
</dbReference>
<evidence type="ECO:0000313" key="2">
    <source>
        <dbReference type="EMBL" id="RIV43389.1"/>
    </source>
</evidence>
<keyword evidence="5" id="KW-1185">Reference proteome</keyword>
<gene>
    <name evidence="2" type="ORF">D2V05_13275</name>
    <name evidence="3" type="ORF">FQ017_13145</name>
</gene>
<dbReference type="OrthoDB" id="9788959at2"/>
<dbReference type="SUPFAM" id="SSF52402">
    <property type="entry name" value="Adenine nucleotide alpha hydrolases-like"/>
    <property type="match status" value="2"/>
</dbReference>
<dbReference type="RefSeq" id="WP_119648120.1">
    <property type="nucleotide sequence ID" value="NZ_QXFI01000031.1"/>
</dbReference>
<evidence type="ECO:0000259" key="1">
    <source>
        <dbReference type="Pfam" id="PF00582"/>
    </source>
</evidence>
<proteinExistence type="predicted"/>
<evidence type="ECO:0000313" key="5">
    <source>
        <dbReference type="Proteomes" id="UP000321621"/>
    </source>
</evidence>
<dbReference type="Proteomes" id="UP000321621">
    <property type="component" value="Unassembled WGS sequence"/>
</dbReference>
<organism evidence="2 4">
    <name type="scientific">Flagellimonas pelagia</name>
    <dbReference type="NCBI Taxonomy" id="2306998"/>
    <lineage>
        <taxon>Bacteria</taxon>
        <taxon>Pseudomonadati</taxon>
        <taxon>Bacteroidota</taxon>
        <taxon>Flavobacteriia</taxon>
        <taxon>Flavobacteriales</taxon>
        <taxon>Flavobacteriaceae</taxon>
        <taxon>Flagellimonas</taxon>
    </lineage>
</organism>